<feature type="compositionally biased region" description="Pro residues" evidence="2">
    <location>
        <begin position="173"/>
        <end position="184"/>
    </location>
</feature>
<gene>
    <name evidence="3" type="ORF">N0V87_006403</name>
</gene>
<keyword evidence="4" id="KW-1185">Reference proteome</keyword>
<evidence type="ECO:0000313" key="4">
    <source>
        <dbReference type="Proteomes" id="UP001140562"/>
    </source>
</evidence>
<dbReference type="Proteomes" id="UP001140562">
    <property type="component" value="Unassembled WGS sequence"/>
</dbReference>
<name>A0A9W8WWN3_9PLEO</name>
<reference evidence="3" key="1">
    <citation type="submission" date="2022-10" db="EMBL/GenBank/DDBJ databases">
        <title>Tapping the CABI collections for fungal endophytes: first genome assemblies for Collariella, Neodidymelliopsis, Ascochyta clinopodiicola, Didymella pomorum, Didymosphaeria variabile, Neocosmospora piperis and Neocucurbitaria cava.</title>
        <authorList>
            <person name="Hill R."/>
        </authorList>
    </citation>
    <scope>NUCLEOTIDE SEQUENCE</scope>
    <source>
        <strain evidence="3">IMI 360193</strain>
    </source>
</reference>
<dbReference type="AlphaFoldDB" id="A0A9W8WWN3"/>
<keyword evidence="1" id="KW-0175">Coiled coil</keyword>
<accession>A0A9W8WWN3</accession>
<feature type="region of interest" description="Disordered" evidence="2">
    <location>
        <begin position="479"/>
        <end position="546"/>
    </location>
</feature>
<comment type="caution">
    <text evidence="3">The sequence shown here is derived from an EMBL/GenBank/DDBJ whole genome shotgun (WGS) entry which is preliminary data.</text>
</comment>
<evidence type="ECO:0000256" key="2">
    <source>
        <dbReference type="SAM" id="MobiDB-lite"/>
    </source>
</evidence>
<feature type="compositionally biased region" description="Basic and acidic residues" evidence="2">
    <location>
        <begin position="479"/>
        <end position="507"/>
    </location>
</feature>
<organism evidence="3 4">
    <name type="scientific">Didymella glomerata</name>
    <dbReference type="NCBI Taxonomy" id="749621"/>
    <lineage>
        <taxon>Eukaryota</taxon>
        <taxon>Fungi</taxon>
        <taxon>Dikarya</taxon>
        <taxon>Ascomycota</taxon>
        <taxon>Pezizomycotina</taxon>
        <taxon>Dothideomycetes</taxon>
        <taxon>Pleosporomycetidae</taxon>
        <taxon>Pleosporales</taxon>
        <taxon>Pleosporineae</taxon>
        <taxon>Didymellaceae</taxon>
        <taxon>Didymella</taxon>
    </lineage>
</organism>
<feature type="compositionally biased region" description="Basic and acidic residues" evidence="2">
    <location>
        <begin position="67"/>
        <end position="86"/>
    </location>
</feature>
<evidence type="ECO:0000313" key="3">
    <source>
        <dbReference type="EMBL" id="KAJ4335013.1"/>
    </source>
</evidence>
<proteinExistence type="predicted"/>
<feature type="region of interest" description="Disordered" evidence="2">
    <location>
        <begin position="252"/>
        <end position="271"/>
    </location>
</feature>
<sequence length="647" mass="72126">MWKRLTVNAGNPVELDSIEVGVASSPPLSPEVYRPMAAPPHCRSISSPMTKIITYQPRQARTTISNQKREVRVRSTSTPDHDLKEKKQSRRQTPYKVTGPAANTSAPYASLEPWVAKHERNASRSDSNSDMPTQEDLEKLEEVAPLGVIQKYFDSQADSRDSSLRRVRHRHTPSPPKMPLPNSPDPNLRSTEPVAIFPIEDLELVTDVPPAVPERSPKRLTNPRLPFRKESITSVDSDFARAAEGQFTEYDQRDSEIHVPEQRSQRARVGQPARAGTSYLGRMAPPILSHGALTANSDLGLNDISFFLKHTGPAPISDSKTPSQQRMRSGPKIFKVKRKSLAARVGSVEGSPQRARQKSQVPTCTREVTTKAGAKHLKIVIPRLSGTDNLTLPMAVPGQQHQKYHSRHISLSFTEDLLVPRLASPAVERAIQGFSSYDRSSRSFSAPNIMDMASNTVRKEKSPPISPRPIPVLEHQHPLAEHPVSREEQTKARKLRDLNKIRRKELSRSFSADPSATHHRNSDTGPGALPTPRHTPEPDIGSSYEEHHSNRGLYIPIPVPITISSGVNEHREMVGDSAVEIEVLEENSTEKMMRLQDRVMLLQRQNSALTAALAKVVGLEMEDGDLEPEFVLRTFRRCRSSRTPSGW</sequence>
<evidence type="ECO:0000256" key="1">
    <source>
        <dbReference type="SAM" id="Coils"/>
    </source>
</evidence>
<feature type="coiled-coil region" evidence="1">
    <location>
        <begin position="585"/>
        <end position="612"/>
    </location>
</feature>
<feature type="region of interest" description="Disordered" evidence="2">
    <location>
        <begin position="58"/>
        <end position="113"/>
    </location>
</feature>
<feature type="region of interest" description="Disordered" evidence="2">
    <location>
        <begin position="153"/>
        <end position="187"/>
    </location>
</feature>
<dbReference type="EMBL" id="JAPEUV010000067">
    <property type="protein sequence ID" value="KAJ4335013.1"/>
    <property type="molecule type" value="Genomic_DNA"/>
</dbReference>
<feature type="compositionally biased region" description="Basic and acidic residues" evidence="2">
    <location>
        <begin position="252"/>
        <end position="264"/>
    </location>
</feature>
<protein>
    <submittedName>
        <fullName evidence="3">Uncharacterized protein</fullName>
    </submittedName>
</protein>
<dbReference type="OrthoDB" id="3675887at2759"/>